<evidence type="ECO:0000313" key="9">
    <source>
        <dbReference type="Proteomes" id="UP000003860"/>
    </source>
</evidence>
<organism evidence="8 9">
    <name type="scientific">Ruminiclostridium papyrosolvens DSM 2782</name>
    <dbReference type="NCBI Taxonomy" id="588581"/>
    <lineage>
        <taxon>Bacteria</taxon>
        <taxon>Bacillati</taxon>
        <taxon>Bacillota</taxon>
        <taxon>Clostridia</taxon>
        <taxon>Eubacteriales</taxon>
        <taxon>Oscillospiraceae</taxon>
        <taxon>Ruminiclostridium</taxon>
    </lineage>
</organism>
<keyword evidence="4" id="KW-0479">Metal-binding</keyword>
<keyword evidence="5" id="KW-0460">Magnesium</keyword>
<dbReference type="Gene3D" id="1.10.600.10">
    <property type="entry name" value="Farnesyl Diphosphate Synthase"/>
    <property type="match status" value="1"/>
</dbReference>
<dbReference type="Proteomes" id="UP000003860">
    <property type="component" value="Unassembled WGS sequence"/>
</dbReference>
<dbReference type="AlphaFoldDB" id="F1T742"/>
<evidence type="ECO:0000256" key="1">
    <source>
        <dbReference type="ARBA" id="ARBA00001946"/>
    </source>
</evidence>
<dbReference type="STRING" id="588581.Cpap_3722"/>
<dbReference type="OrthoDB" id="4497239at2"/>
<evidence type="ECO:0000256" key="4">
    <source>
        <dbReference type="ARBA" id="ARBA00022723"/>
    </source>
</evidence>
<dbReference type="PANTHER" id="PTHR43281">
    <property type="entry name" value="FARNESYL DIPHOSPHATE SYNTHASE"/>
    <property type="match status" value="1"/>
</dbReference>
<evidence type="ECO:0000256" key="5">
    <source>
        <dbReference type="ARBA" id="ARBA00022842"/>
    </source>
</evidence>
<dbReference type="EMBL" id="ACXX02000001">
    <property type="protein sequence ID" value="EGD49290.1"/>
    <property type="molecule type" value="Genomic_DNA"/>
</dbReference>
<evidence type="ECO:0000256" key="3">
    <source>
        <dbReference type="ARBA" id="ARBA00022679"/>
    </source>
</evidence>
<dbReference type="InterPro" id="IPR000092">
    <property type="entry name" value="Polyprenyl_synt"/>
</dbReference>
<dbReference type="RefSeq" id="WP_004615899.1">
    <property type="nucleotide sequence ID" value="NZ_ACXX02000001.1"/>
</dbReference>
<keyword evidence="9" id="KW-1185">Reference proteome</keyword>
<name>F1T742_9FIRM</name>
<dbReference type="GO" id="GO:0008299">
    <property type="term" value="P:isoprenoid biosynthetic process"/>
    <property type="evidence" value="ECO:0007669"/>
    <property type="project" value="UniProtKB-KW"/>
</dbReference>
<dbReference type="GO" id="GO:0046872">
    <property type="term" value="F:metal ion binding"/>
    <property type="evidence" value="ECO:0007669"/>
    <property type="project" value="UniProtKB-KW"/>
</dbReference>
<dbReference type="eggNOG" id="COG0142">
    <property type="taxonomic scope" value="Bacteria"/>
</dbReference>
<dbReference type="GO" id="GO:0004659">
    <property type="term" value="F:prenyltransferase activity"/>
    <property type="evidence" value="ECO:0007669"/>
    <property type="project" value="InterPro"/>
</dbReference>
<evidence type="ECO:0000256" key="2">
    <source>
        <dbReference type="ARBA" id="ARBA00006706"/>
    </source>
</evidence>
<evidence type="ECO:0008006" key="10">
    <source>
        <dbReference type="Google" id="ProtNLM"/>
    </source>
</evidence>
<evidence type="ECO:0000256" key="6">
    <source>
        <dbReference type="ARBA" id="ARBA00023229"/>
    </source>
</evidence>
<dbReference type="SUPFAM" id="SSF48576">
    <property type="entry name" value="Terpenoid synthases"/>
    <property type="match status" value="1"/>
</dbReference>
<proteinExistence type="inferred from homology"/>
<reference evidence="8" key="2">
    <citation type="submission" date="2011-01" db="EMBL/GenBank/DDBJ databases">
        <title>The Non-contiguous Finished genome of Clostridium papyrosolvens.</title>
        <authorList>
            <person name="Lucas S."/>
            <person name="Copeland A."/>
            <person name="Lapidus A."/>
            <person name="Cheng J.-F."/>
            <person name="Goodwin L."/>
            <person name="Pitluck S."/>
            <person name="Misra M."/>
            <person name="Chertkov O."/>
            <person name="Detter J.C."/>
            <person name="Han C."/>
            <person name="Tapia R."/>
            <person name="Land M."/>
            <person name="Hauser L."/>
            <person name="Kyrpides N."/>
            <person name="Ivanova N."/>
            <person name="Pagani I."/>
            <person name="Mouttaki H."/>
            <person name="He Z."/>
            <person name="Zhou J."/>
            <person name="Hemme C.L."/>
            <person name="Woyke T."/>
        </authorList>
    </citation>
    <scope>NUCLEOTIDE SEQUENCE [LARGE SCALE GENOMIC DNA]</scope>
    <source>
        <strain evidence="8">DSM 2782</strain>
    </source>
</reference>
<keyword evidence="3 7" id="KW-0808">Transferase</keyword>
<dbReference type="Pfam" id="PF00348">
    <property type="entry name" value="polyprenyl_synt"/>
    <property type="match status" value="1"/>
</dbReference>
<comment type="cofactor">
    <cofactor evidence="1">
        <name>Mg(2+)</name>
        <dbReference type="ChEBI" id="CHEBI:18420"/>
    </cofactor>
</comment>
<keyword evidence="6" id="KW-0414">Isoprene biosynthesis</keyword>
<comment type="caution">
    <text evidence="8">The sequence shown here is derived from an EMBL/GenBank/DDBJ whole genome shotgun (WGS) entry which is preliminary data.</text>
</comment>
<dbReference type="PANTHER" id="PTHR43281:SF1">
    <property type="entry name" value="FARNESYL DIPHOSPHATE SYNTHASE"/>
    <property type="match status" value="1"/>
</dbReference>
<evidence type="ECO:0000313" key="8">
    <source>
        <dbReference type="EMBL" id="EGD49290.1"/>
    </source>
</evidence>
<gene>
    <name evidence="8" type="ORF">Cpap_3722</name>
</gene>
<dbReference type="InterPro" id="IPR008949">
    <property type="entry name" value="Isoprenoid_synthase_dom_sf"/>
</dbReference>
<reference evidence="8" key="1">
    <citation type="submission" date="2009-07" db="EMBL/GenBank/DDBJ databases">
        <authorList>
            <consortium name="US DOE Joint Genome Institute (JGI-PGF)"/>
            <person name="Lucas S."/>
            <person name="Copeland A."/>
            <person name="Lapidus A."/>
            <person name="Glavina del Rio T."/>
            <person name="Tice H."/>
            <person name="Bruce D."/>
            <person name="Goodwin L."/>
            <person name="Pitluck S."/>
            <person name="Larimer F."/>
            <person name="Land M.L."/>
            <person name="Mouttaki H."/>
            <person name="He Z."/>
            <person name="Zhou J."/>
            <person name="Hemme C.L."/>
        </authorList>
    </citation>
    <scope>NUCLEOTIDE SEQUENCE</scope>
    <source>
        <strain evidence="8">DSM 2782</strain>
    </source>
</reference>
<dbReference type="CDD" id="cd00867">
    <property type="entry name" value="Trans_IPPS"/>
    <property type="match status" value="1"/>
</dbReference>
<protein>
    <recommendedName>
        <fullName evidence="10">Polyprenyl synthetase</fullName>
    </recommendedName>
</protein>
<accession>F1T742</accession>
<comment type="similarity">
    <text evidence="2 7">Belongs to the FPP/GGPP synthase family.</text>
</comment>
<evidence type="ECO:0000256" key="7">
    <source>
        <dbReference type="RuleBase" id="RU004466"/>
    </source>
</evidence>
<sequence>MDITLIEEWKIYKKALKKELFDIFKCSKNCEDCLSNPNSDCLNPAIRAARYACYEPVKIRPVIFSSYMLKSLTDNIDFVNNFNKVCFAFDFLYNAAHIQDDLIDESEVRESRKCTYLVFGRDYTLLASNILIFKAVELFLDFIKSTDLPKDKSLKLMGAFNYAYLISEGKSRDVASRGKVNDYDTYERIVRDQVGVLMRGIIELPYIVTGSEFPDEVFKLSEILGLLAHILDDFLDVFGFEKELGRAQASDIKMQCANLFTCILYQKIGADEYNKLEDIIQEIEDRNIKDDAQQVIQNLIKQAKVLALSISHPGQKQVMLKILAIFMDIENMIKTNLLLKGVV</sequence>